<gene>
    <name evidence="2" type="ORF">CW751_03210</name>
</gene>
<dbReference type="EMBL" id="PJNI01000002">
    <property type="protein sequence ID" value="PKR81548.1"/>
    <property type="molecule type" value="Genomic_DNA"/>
</dbReference>
<keyword evidence="3" id="KW-1185">Reference proteome</keyword>
<proteinExistence type="predicted"/>
<keyword evidence="1" id="KW-1133">Transmembrane helix</keyword>
<keyword evidence="1" id="KW-0472">Membrane</keyword>
<dbReference type="RefSeq" id="WP_101333562.1">
    <property type="nucleotide sequence ID" value="NZ_PJNI01000002.1"/>
</dbReference>
<keyword evidence="1" id="KW-0812">Transmembrane</keyword>
<feature type="transmembrane region" description="Helical" evidence="1">
    <location>
        <begin position="6"/>
        <end position="26"/>
    </location>
</feature>
<evidence type="ECO:0000313" key="3">
    <source>
        <dbReference type="Proteomes" id="UP000236654"/>
    </source>
</evidence>
<evidence type="ECO:0008006" key="4">
    <source>
        <dbReference type="Google" id="ProtNLM"/>
    </source>
</evidence>
<reference evidence="2 3" key="1">
    <citation type="submission" date="2017-12" db="EMBL/GenBank/DDBJ databases">
        <title>The draft genome sequence of Brumimicrobium saltpan LHR20.</title>
        <authorList>
            <person name="Do Z.-J."/>
            <person name="Luo H.-R."/>
        </authorList>
    </citation>
    <scope>NUCLEOTIDE SEQUENCE [LARGE SCALE GENOMIC DNA]</scope>
    <source>
        <strain evidence="2 3">LHR20</strain>
    </source>
</reference>
<dbReference type="Proteomes" id="UP000236654">
    <property type="component" value="Unassembled WGS sequence"/>
</dbReference>
<organism evidence="2 3">
    <name type="scientific">Brumimicrobium salinarum</name>
    <dbReference type="NCBI Taxonomy" id="2058658"/>
    <lineage>
        <taxon>Bacteria</taxon>
        <taxon>Pseudomonadati</taxon>
        <taxon>Bacteroidota</taxon>
        <taxon>Flavobacteriia</taxon>
        <taxon>Flavobacteriales</taxon>
        <taxon>Crocinitomicaceae</taxon>
        <taxon>Brumimicrobium</taxon>
    </lineage>
</organism>
<dbReference type="Pfam" id="PF05751">
    <property type="entry name" value="FixH"/>
    <property type="match status" value="1"/>
</dbReference>
<comment type="caution">
    <text evidence="2">The sequence shown here is derived from an EMBL/GenBank/DDBJ whole genome shotgun (WGS) entry which is preliminary data.</text>
</comment>
<evidence type="ECO:0000313" key="2">
    <source>
        <dbReference type="EMBL" id="PKR81548.1"/>
    </source>
</evidence>
<name>A0A2I0R4R2_9FLAO</name>
<dbReference type="InterPro" id="IPR008620">
    <property type="entry name" value="FixH"/>
</dbReference>
<protein>
    <recommendedName>
        <fullName evidence="4">Nitrogen fixation protein FixH</fullName>
    </recommendedName>
</protein>
<sequence>MNWGHGITIALVAFMSFIVYMGVILIKTPTELVSPDYYKNEVVYEREVTAQQNAINNESNLEIENTEEGLFLQINTIDEVKKAHIKLYRANAKDSDVNIASDGKSVFINKEKLTAGKYYLTVDWKVNDKNFQLRETVWIQ</sequence>
<accession>A0A2I0R4R2</accession>
<evidence type="ECO:0000256" key="1">
    <source>
        <dbReference type="SAM" id="Phobius"/>
    </source>
</evidence>
<dbReference type="AlphaFoldDB" id="A0A2I0R4R2"/>
<dbReference type="OrthoDB" id="1493774at2"/>